<organism evidence="2 3">
    <name type="scientific">Rugamonas aquatica</name>
    <dbReference type="NCBI Taxonomy" id="2743357"/>
    <lineage>
        <taxon>Bacteria</taxon>
        <taxon>Pseudomonadati</taxon>
        <taxon>Pseudomonadota</taxon>
        <taxon>Betaproteobacteria</taxon>
        <taxon>Burkholderiales</taxon>
        <taxon>Oxalobacteraceae</taxon>
        <taxon>Telluria group</taxon>
        <taxon>Rugamonas</taxon>
    </lineage>
</organism>
<dbReference type="Pfam" id="PF00903">
    <property type="entry name" value="Glyoxalase"/>
    <property type="match status" value="1"/>
</dbReference>
<dbReference type="RefSeq" id="WP_152841259.1">
    <property type="nucleotide sequence ID" value="NZ_WHUG01000018.1"/>
</dbReference>
<proteinExistence type="predicted"/>
<evidence type="ECO:0000259" key="1">
    <source>
        <dbReference type="PROSITE" id="PS51819"/>
    </source>
</evidence>
<accession>A0A6A7NAK5</accession>
<dbReference type="InterPro" id="IPR029068">
    <property type="entry name" value="Glyas_Bleomycin-R_OHBP_Dase"/>
</dbReference>
<evidence type="ECO:0000313" key="2">
    <source>
        <dbReference type="EMBL" id="MQA42113.1"/>
    </source>
</evidence>
<sequence>MRLNHLSFPSNDVAATVAFFERQLGCRVELAGPVSILKRDGFDIVIEDCGDRSTVWPHNFHLGFELPSADDVRAMHQRFKQDGVTMKTEVFYHERGSRFFCEAPGGLLFEINTRADAEEQYRRTFADAVK</sequence>
<dbReference type="InterPro" id="IPR004360">
    <property type="entry name" value="Glyas_Fos-R_dOase_dom"/>
</dbReference>
<reference evidence="2 3" key="1">
    <citation type="submission" date="2019-10" db="EMBL/GenBank/DDBJ databases">
        <title>Two novel species isolated from a subtropical stream in China.</title>
        <authorList>
            <person name="Lu H."/>
        </authorList>
    </citation>
    <scope>NUCLEOTIDE SEQUENCE [LARGE SCALE GENOMIC DNA]</scope>
    <source>
        <strain evidence="2 3">FT29W</strain>
    </source>
</reference>
<evidence type="ECO:0000313" key="3">
    <source>
        <dbReference type="Proteomes" id="UP000440498"/>
    </source>
</evidence>
<dbReference type="EMBL" id="WHUG01000018">
    <property type="protein sequence ID" value="MQA42113.1"/>
    <property type="molecule type" value="Genomic_DNA"/>
</dbReference>
<keyword evidence="3" id="KW-1185">Reference proteome</keyword>
<dbReference type="PROSITE" id="PS51819">
    <property type="entry name" value="VOC"/>
    <property type="match status" value="1"/>
</dbReference>
<protein>
    <submittedName>
        <fullName evidence="2">VOC family protein</fullName>
    </submittedName>
</protein>
<dbReference type="AlphaFoldDB" id="A0A6A7NAK5"/>
<gene>
    <name evidence="2" type="ORF">GEV02_28590</name>
</gene>
<comment type="caution">
    <text evidence="2">The sequence shown here is derived from an EMBL/GenBank/DDBJ whole genome shotgun (WGS) entry which is preliminary data.</text>
</comment>
<dbReference type="SUPFAM" id="SSF54593">
    <property type="entry name" value="Glyoxalase/Bleomycin resistance protein/Dihydroxybiphenyl dioxygenase"/>
    <property type="match status" value="1"/>
</dbReference>
<dbReference type="CDD" id="cd06587">
    <property type="entry name" value="VOC"/>
    <property type="match status" value="1"/>
</dbReference>
<dbReference type="Gene3D" id="3.10.180.10">
    <property type="entry name" value="2,3-Dihydroxybiphenyl 1,2-Dioxygenase, domain 1"/>
    <property type="match status" value="1"/>
</dbReference>
<dbReference type="Proteomes" id="UP000440498">
    <property type="component" value="Unassembled WGS sequence"/>
</dbReference>
<name>A0A6A7NAK5_9BURK</name>
<feature type="domain" description="VOC" evidence="1">
    <location>
        <begin position="2"/>
        <end position="114"/>
    </location>
</feature>
<dbReference type="InterPro" id="IPR037523">
    <property type="entry name" value="VOC_core"/>
</dbReference>